<feature type="transmembrane region" description="Helical" evidence="1">
    <location>
        <begin position="12"/>
        <end position="34"/>
    </location>
</feature>
<dbReference type="Pfam" id="PF14329">
    <property type="entry name" value="DUF4386"/>
    <property type="match status" value="1"/>
</dbReference>
<dbReference type="EMBL" id="JBHPON010000001">
    <property type="protein sequence ID" value="MFC6034848.1"/>
    <property type="molecule type" value="Genomic_DNA"/>
</dbReference>
<evidence type="ECO:0000256" key="1">
    <source>
        <dbReference type="SAM" id="Phobius"/>
    </source>
</evidence>
<feature type="transmembrane region" description="Helical" evidence="1">
    <location>
        <begin position="172"/>
        <end position="190"/>
    </location>
</feature>
<sequence length="236" mass="25105">MVAAPETSNATLGRLAGAAYVSLVITGIFGLAYAPKKLGLSSDDPQAVYNAISEATFFYSASVVTELVCYALFAIVGVFLYRLFSSRAPSLSLIMLVLVAASVPISYIAMAQKVEVLDIARGSGDFAALAASERPAAVAEMLNAYSAYTSMAEIFWGLWLIPFGMLVLKTRYIPRLLGLLLVLGGLGYIANDFGPMLFPAYKGTMAYDIASMPSSFGEISAALWLLIFGAKKDETA</sequence>
<keyword evidence="1" id="KW-1133">Transmembrane helix</keyword>
<reference evidence="2 3" key="1">
    <citation type="submission" date="2024-09" db="EMBL/GenBank/DDBJ databases">
        <authorList>
            <person name="Zhang Z.-H."/>
        </authorList>
    </citation>
    <scope>NUCLEOTIDE SEQUENCE [LARGE SCALE GENOMIC DNA]</scope>
    <source>
        <strain evidence="2 3">HHTR114</strain>
    </source>
</reference>
<feature type="transmembrane region" description="Helical" evidence="1">
    <location>
        <begin position="210"/>
        <end position="230"/>
    </location>
</feature>
<feature type="transmembrane region" description="Helical" evidence="1">
    <location>
        <begin position="57"/>
        <end position="81"/>
    </location>
</feature>
<keyword evidence="1" id="KW-0812">Transmembrane</keyword>
<proteinExistence type="predicted"/>
<evidence type="ECO:0000313" key="2">
    <source>
        <dbReference type="EMBL" id="MFC6034848.1"/>
    </source>
</evidence>
<accession>A0ABW1KWM2</accession>
<protein>
    <submittedName>
        <fullName evidence="2">DUF4386 domain-containing protein</fullName>
    </submittedName>
</protein>
<feature type="transmembrane region" description="Helical" evidence="1">
    <location>
        <begin position="93"/>
        <end position="110"/>
    </location>
</feature>
<dbReference type="InterPro" id="IPR025495">
    <property type="entry name" value="DUF4386"/>
</dbReference>
<dbReference type="Proteomes" id="UP001596116">
    <property type="component" value="Unassembled WGS sequence"/>
</dbReference>
<keyword evidence="1" id="KW-0472">Membrane</keyword>
<keyword evidence="3" id="KW-1185">Reference proteome</keyword>
<evidence type="ECO:0000313" key="3">
    <source>
        <dbReference type="Proteomes" id="UP001596116"/>
    </source>
</evidence>
<dbReference type="RefSeq" id="WP_379879814.1">
    <property type="nucleotide sequence ID" value="NZ_JBHPON010000001.1"/>
</dbReference>
<feature type="transmembrane region" description="Helical" evidence="1">
    <location>
        <begin position="145"/>
        <end position="165"/>
    </location>
</feature>
<comment type="caution">
    <text evidence="2">The sequence shown here is derived from an EMBL/GenBank/DDBJ whole genome shotgun (WGS) entry which is preliminary data.</text>
</comment>
<name>A0ABW1KWM2_9PROT</name>
<organism evidence="2 3">
    <name type="scientific">Hyphococcus aureus</name>
    <dbReference type="NCBI Taxonomy" id="2666033"/>
    <lineage>
        <taxon>Bacteria</taxon>
        <taxon>Pseudomonadati</taxon>
        <taxon>Pseudomonadota</taxon>
        <taxon>Alphaproteobacteria</taxon>
        <taxon>Parvularculales</taxon>
        <taxon>Parvularculaceae</taxon>
        <taxon>Hyphococcus</taxon>
    </lineage>
</organism>
<gene>
    <name evidence="2" type="ORF">ACFMB1_04785</name>
</gene>